<keyword evidence="4" id="KW-1185">Reference proteome</keyword>
<dbReference type="PANTHER" id="PTHR45648">
    <property type="entry name" value="GDSL LIPASE/ACYLHYDROLASE FAMILY PROTEIN (AFU_ORTHOLOGUE AFUA_4G14700)"/>
    <property type="match status" value="1"/>
</dbReference>
<dbReference type="CDD" id="cd01846">
    <property type="entry name" value="fatty_acyltransferase_like"/>
    <property type="match status" value="1"/>
</dbReference>
<protein>
    <recommendedName>
        <fullName evidence="5">Carbohydrate esterase family 16 protein</fullName>
    </recommendedName>
</protein>
<reference evidence="3 4" key="1">
    <citation type="journal article" date="2019" name="Nat. Ecol. Evol.">
        <title>Megaphylogeny resolves global patterns of mushroom evolution.</title>
        <authorList>
            <person name="Varga T."/>
            <person name="Krizsan K."/>
            <person name="Foldi C."/>
            <person name="Dima B."/>
            <person name="Sanchez-Garcia M."/>
            <person name="Sanchez-Ramirez S."/>
            <person name="Szollosi G.J."/>
            <person name="Szarkandi J.G."/>
            <person name="Papp V."/>
            <person name="Albert L."/>
            <person name="Andreopoulos W."/>
            <person name="Angelini C."/>
            <person name="Antonin V."/>
            <person name="Barry K.W."/>
            <person name="Bougher N.L."/>
            <person name="Buchanan P."/>
            <person name="Buyck B."/>
            <person name="Bense V."/>
            <person name="Catcheside P."/>
            <person name="Chovatia M."/>
            <person name="Cooper J."/>
            <person name="Damon W."/>
            <person name="Desjardin D."/>
            <person name="Finy P."/>
            <person name="Geml J."/>
            <person name="Haridas S."/>
            <person name="Hughes K."/>
            <person name="Justo A."/>
            <person name="Karasinski D."/>
            <person name="Kautmanova I."/>
            <person name="Kiss B."/>
            <person name="Kocsube S."/>
            <person name="Kotiranta H."/>
            <person name="LaButti K.M."/>
            <person name="Lechner B.E."/>
            <person name="Liimatainen K."/>
            <person name="Lipzen A."/>
            <person name="Lukacs Z."/>
            <person name="Mihaltcheva S."/>
            <person name="Morgado L.N."/>
            <person name="Niskanen T."/>
            <person name="Noordeloos M.E."/>
            <person name="Ohm R.A."/>
            <person name="Ortiz-Santana B."/>
            <person name="Ovrebo C."/>
            <person name="Racz N."/>
            <person name="Riley R."/>
            <person name="Savchenko A."/>
            <person name="Shiryaev A."/>
            <person name="Soop K."/>
            <person name="Spirin V."/>
            <person name="Szebenyi C."/>
            <person name="Tomsovsky M."/>
            <person name="Tulloss R.E."/>
            <person name="Uehling J."/>
            <person name="Grigoriev I.V."/>
            <person name="Vagvolgyi C."/>
            <person name="Papp T."/>
            <person name="Martin F.M."/>
            <person name="Miettinen O."/>
            <person name="Hibbett D.S."/>
            <person name="Nagy L.G."/>
        </authorList>
    </citation>
    <scope>NUCLEOTIDE SEQUENCE [LARGE SCALE GENOMIC DNA]</scope>
    <source>
        <strain evidence="3 4">CBS 962.96</strain>
    </source>
</reference>
<dbReference type="InterPro" id="IPR051058">
    <property type="entry name" value="GDSL_Est/Lipase"/>
</dbReference>
<dbReference type="Gene3D" id="3.40.50.1110">
    <property type="entry name" value="SGNH hydrolase"/>
    <property type="match status" value="1"/>
</dbReference>
<keyword evidence="2" id="KW-0732">Signal</keyword>
<dbReference type="EMBL" id="ML179196">
    <property type="protein sequence ID" value="THU95620.1"/>
    <property type="molecule type" value="Genomic_DNA"/>
</dbReference>
<dbReference type="AlphaFoldDB" id="A0A4S8M142"/>
<evidence type="ECO:0000313" key="3">
    <source>
        <dbReference type="EMBL" id="THU95620.1"/>
    </source>
</evidence>
<keyword evidence="1" id="KW-0378">Hydrolase</keyword>
<dbReference type="PANTHER" id="PTHR45648:SF22">
    <property type="entry name" value="GDSL LIPASE_ACYLHYDROLASE FAMILY PROTEIN (AFU_ORTHOLOGUE AFUA_4G14700)"/>
    <property type="match status" value="1"/>
</dbReference>
<feature type="chain" id="PRO_5020490534" description="Carbohydrate esterase family 16 protein" evidence="2">
    <location>
        <begin position="23"/>
        <end position="313"/>
    </location>
</feature>
<evidence type="ECO:0000256" key="1">
    <source>
        <dbReference type="ARBA" id="ARBA00022801"/>
    </source>
</evidence>
<sequence>MFPTIFCVASAVISLHASVGYGAALPHRACDTETAKRFSAIVAFGDSFTDNGNGAWVLSNHTWPANPNYFQGKFSNGLVWIEYVAQNLSVPLFDNAIGGATTSNDLVQGFTGPNSVIPVPSIDLQVAEFLNSPPSSFSSEKPLFALLGGANDVIFNPNITASQSFQTLMASKSKLETAYPNAQFLFLDYPDLSRIPYDFYLSELGQRELDTFSKELRQLYEDMMVDNIRNSNANSQFVDLMGLFEEWDYYRKPEAFGFEPLGSYGSCLVGVYGETENVTLCENPDEMVFWDEYHPTTHAHSWIAKRVLSALVH</sequence>
<dbReference type="Pfam" id="PF00657">
    <property type="entry name" value="Lipase_GDSL"/>
    <property type="match status" value="1"/>
</dbReference>
<name>A0A4S8M142_DENBC</name>
<gene>
    <name evidence="3" type="ORF">K435DRAFT_755610</name>
</gene>
<feature type="signal peptide" evidence="2">
    <location>
        <begin position="1"/>
        <end position="22"/>
    </location>
</feature>
<dbReference type="GO" id="GO:0016788">
    <property type="term" value="F:hydrolase activity, acting on ester bonds"/>
    <property type="evidence" value="ECO:0007669"/>
    <property type="project" value="InterPro"/>
</dbReference>
<accession>A0A4S8M142</accession>
<evidence type="ECO:0000256" key="2">
    <source>
        <dbReference type="SAM" id="SignalP"/>
    </source>
</evidence>
<dbReference type="Proteomes" id="UP000297245">
    <property type="component" value="Unassembled WGS sequence"/>
</dbReference>
<proteinExistence type="predicted"/>
<dbReference type="OrthoDB" id="1600564at2759"/>
<dbReference type="SUPFAM" id="SSF52266">
    <property type="entry name" value="SGNH hydrolase"/>
    <property type="match status" value="1"/>
</dbReference>
<dbReference type="InterPro" id="IPR001087">
    <property type="entry name" value="GDSL"/>
</dbReference>
<evidence type="ECO:0000313" key="4">
    <source>
        <dbReference type="Proteomes" id="UP000297245"/>
    </source>
</evidence>
<organism evidence="3 4">
    <name type="scientific">Dendrothele bispora (strain CBS 962.96)</name>
    <dbReference type="NCBI Taxonomy" id="1314807"/>
    <lineage>
        <taxon>Eukaryota</taxon>
        <taxon>Fungi</taxon>
        <taxon>Dikarya</taxon>
        <taxon>Basidiomycota</taxon>
        <taxon>Agaricomycotina</taxon>
        <taxon>Agaricomycetes</taxon>
        <taxon>Agaricomycetidae</taxon>
        <taxon>Agaricales</taxon>
        <taxon>Agaricales incertae sedis</taxon>
        <taxon>Dendrothele</taxon>
    </lineage>
</organism>
<evidence type="ECO:0008006" key="5">
    <source>
        <dbReference type="Google" id="ProtNLM"/>
    </source>
</evidence>
<dbReference type="InterPro" id="IPR036514">
    <property type="entry name" value="SGNH_hydro_sf"/>
</dbReference>